<evidence type="ECO:0000313" key="5">
    <source>
        <dbReference type="Proteomes" id="UP001149165"/>
    </source>
</evidence>
<gene>
    <name evidence="4" type="ORF">N7456_001003</name>
</gene>
<accession>A0A9W9GDI6</accession>
<feature type="compositionally biased region" description="Basic and acidic residues" evidence="2">
    <location>
        <begin position="1"/>
        <end position="13"/>
    </location>
</feature>
<organism evidence="4 5">
    <name type="scientific">Penicillium angulare</name>
    <dbReference type="NCBI Taxonomy" id="116970"/>
    <lineage>
        <taxon>Eukaryota</taxon>
        <taxon>Fungi</taxon>
        <taxon>Dikarya</taxon>
        <taxon>Ascomycota</taxon>
        <taxon>Pezizomycotina</taxon>
        <taxon>Eurotiomycetes</taxon>
        <taxon>Eurotiomycetidae</taxon>
        <taxon>Eurotiales</taxon>
        <taxon>Aspergillaceae</taxon>
        <taxon>Penicillium</taxon>
    </lineage>
</organism>
<sequence length="1587" mass="177324">MVGKPDRPMEFSRKGKRGKHEAHTKGTSTPGASTKDHLTPSKATLFARSKALFRGSVAPREQEEDVKGPLGLDLLHSPAAPEVDFIFVHGLGGGSRKTWSKSSLDSHFWPKDWLAKDPAFQHVRIHSYGYESDYMKGRPDALNVDGIGKSLLAAISTSPIIANSGTHIVVIGHSMGGLAMKKALTLASQDPLYREISERFSALFFLGTPHRGAKSSKMLKNLLKFSYDRGYVDDLEPNAHAIQVINDGFHHLSSEVELWSFYETQNMRFFSSLVVDSESATIGSKGEKQIPMTADHRSICRFDTPEDSNYLLLRNALASAVSTHSEAKLKDDRKMNQHLRKFIGVSNVIYHDLASISEVRIDGTCNWISTKLGYIDWRDGPNSGAKVLWINGQPGSGKSVLAAYIIEQLKATGQDCSFFFFKRGDDFKTKLSTCLRSLAFQMASSNTDAGRRVLEIQQSYDCLDAFDDDTIWRTLLSSGIFQGLKSRHYWVIDGLDECPDSLNFLKGMLAKMDHSVPIRVLITGRDTVDLQQGFSQIPPRYVQQFSISTADTKSDMNLLIQERMGVIEVMSRANRWEVAQKILDKSEGSFIWTILVLDELFRCTSRKQCDKVIEDMPSGMNPLYSRTLVNLSQARHGKELAKIIFMWAACAVRPLTIAELDNALTLDFNDSFQNLENAISMLCGQLVVVDRTNRLRMIHDSAGAFLLDKRSESEFRIDEVHCHTQMANVCLQYLTGLEMKAPRSNRNRLPADLAANRQDFASYAYTAFSYHLSRADPKSSETLKLLMKFLKSNVLTWIETIAASDNLYHLVTASRRLQMYANSCAAVSLKDPRIEELRQWATDFARIPAMFANSLGASPCSIHTVIPSFCPTRSMVYNNGNSRPRIEVLGASNPHWNSRVMSINFPQGPPRIIRYGEHFLAVGFMSGTFILYHIRSYEEYKTLDHGEMVQFIAFKPNSDLLATCGVKVTKIWDVKRGEVVHIFDSPPRPLGVTWDSDRLLISSSDNYVATWSLNESTLSESDPIKWNNPDTGDDTQTPSFGTPAALDISTSHSMLAVAYSRQPIMLWDLKKNTYIGACGKKQSNGEVGNFPIVTLVFNPNADLRLLAALYMDGGVVVLDPKTNRQVTCSRANCQNIASSPDGRRLAASAANGIIQVYEFASLKLIYQVNGLDSYIKDLAFSTDSMHLADVRANQCSVWAPLALGAESRSDNKTDSSFTPVFEEVSIGSNARINAIALHHTSDVIFAGKADGLIELYDRKTAESLGVISTHKAAIHLLSWVQRKDCLLSVDASSKIILHKIRKSDKGWLANQEVIFNYRLDIFSAIVDVIIDERSEKLIVSTFESDHLFDIESQECEKEERYDLTEKTRKWLPDPTSSSRLIRAESSKLCAYTWSDLSEFSSMPIPGGDDTVDLKGANMYRFGGRQAIIVDFSSTNGSKIAIIDEEWLAAQETQPKHERDPDAHLVAETDVKTTPSFTSIPPPSQVIELELDATYVFGIYESKLVFLTRSSWVCSVELPRTGLSLTEYSNSQMLEIHEHFFIPQDWFTGQSKIPCVITKDDIILTRGGDLAVIRGGLQHTERVVQKSR</sequence>
<dbReference type="Proteomes" id="UP001149165">
    <property type="component" value="Unassembled WGS sequence"/>
</dbReference>
<dbReference type="EMBL" id="JAPQKH010000001">
    <property type="protein sequence ID" value="KAJ5116655.1"/>
    <property type="molecule type" value="Genomic_DNA"/>
</dbReference>
<feature type="region of interest" description="Disordered" evidence="2">
    <location>
        <begin position="1"/>
        <end position="40"/>
    </location>
</feature>
<dbReference type="Pfam" id="PF22939">
    <property type="entry name" value="WHD_GPIID"/>
    <property type="match status" value="1"/>
</dbReference>
<reference evidence="4" key="1">
    <citation type="submission" date="2022-11" db="EMBL/GenBank/DDBJ databases">
        <authorList>
            <person name="Petersen C."/>
        </authorList>
    </citation>
    <scope>NUCLEOTIDE SEQUENCE</scope>
    <source>
        <strain evidence="4">IBT 30069</strain>
    </source>
</reference>
<dbReference type="GO" id="GO:0072330">
    <property type="term" value="P:monocarboxylic acid biosynthetic process"/>
    <property type="evidence" value="ECO:0007669"/>
    <property type="project" value="UniProtKB-ARBA"/>
</dbReference>
<name>A0A9W9GDI6_9EURO</name>
<proteinExistence type="predicted"/>
<dbReference type="InterPro" id="IPR027417">
    <property type="entry name" value="P-loop_NTPase"/>
</dbReference>
<dbReference type="SUPFAM" id="SSF50998">
    <property type="entry name" value="Quinoprotein alcohol dehydrogenase-like"/>
    <property type="match status" value="1"/>
</dbReference>
<dbReference type="PROSITE" id="PS50837">
    <property type="entry name" value="NACHT"/>
    <property type="match status" value="1"/>
</dbReference>
<dbReference type="Gene3D" id="2.130.10.10">
    <property type="entry name" value="YVTN repeat-like/Quinoprotein amine dehydrogenase"/>
    <property type="match status" value="2"/>
</dbReference>
<keyword evidence="5" id="KW-1185">Reference proteome</keyword>
<dbReference type="InterPro" id="IPR029058">
    <property type="entry name" value="AB_hydrolase_fold"/>
</dbReference>
<dbReference type="SUPFAM" id="SSF52540">
    <property type="entry name" value="P-loop containing nucleoside triphosphate hydrolases"/>
    <property type="match status" value="1"/>
</dbReference>
<dbReference type="OrthoDB" id="194358at2759"/>
<dbReference type="GO" id="GO:0017000">
    <property type="term" value="P:antibiotic biosynthetic process"/>
    <property type="evidence" value="ECO:0007669"/>
    <property type="project" value="UniProtKB-ARBA"/>
</dbReference>
<reference evidence="4" key="2">
    <citation type="journal article" date="2023" name="IMA Fungus">
        <title>Comparative genomic study of the Penicillium genus elucidates a diverse pangenome and 15 lateral gene transfer events.</title>
        <authorList>
            <person name="Petersen C."/>
            <person name="Sorensen T."/>
            <person name="Nielsen M.R."/>
            <person name="Sondergaard T.E."/>
            <person name="Sorensen J.L."/>
            <person name="Fitzpatrick D.A."/>
            <person name="Frisvad J.C."/>
            <person name="Nielsen K.L."/>
        </authorList>
    </citation>
    <scope>NUCLEOTIDE SEQUENCE</scope>
    <source>
        <strain evidence="4">IBT 30069</strain>
    </source>
</reference>
<dbReference type="SUPFAM" id="SSF53474">
    <property type="entry name" value="alpha/beta-Hydrolases"/>
    <property type="match status" value="1"/>
</dbReference>
<dbReference type="InterPro" id="IPR056884">
    <property type="entry name" value="NPHP3-like_N"/>
</dbReference>
<evidence type="ECO:0000256" key="1">
    <source>
        <dbReference type="ARBA" id="ARBA00022737"/>
    </source>
</evidence>
<comment type="caution">
    <text evidence="4">The sequence shown here is derived from an EMBL/GenBank/DDBJ whole genome shotgun (WGS) entry which is preliminary data.</text>
</comment>
<feature type="domain" description="NACHT" evidence="3">
    <location>
        <begin position="386"/>
        <end position="525"/>
    </location>
</feature>
<dbReference type="InterPro" id="IPR011047">
    <property type="entry name" value="Quinoprotein_ADH-like_sf"/>
</dbReference>
<dbReference type="Gene3D" id="3.40.50.300">
    <property type="entry name" value="P-loop containing nucleotide triphosphate hydrolases"/>
    <property type="match status" value="1"/>
</dbReference>
<dbReference type="InterPro" id="IPR054471">
    <property type="entry name" value="GPIID_WHD"/>
</dbReference>
<dbReference type="PANTHER" id="PTHR10039:SF16">
    <property type="entry name" value="GPI INOSITOL-DEACYLASE"/>
    <property type="match status" value="1"/>
</dbReference>
<dbReference type="PANTHER" id="PTHR10039">
    <property type="entry name" value="AMELOGENIN"/>
    <property type="match status" value="1"/>
</dbReference>
<dbReference type="InterPro" id="IPR015943">
    <property type="entry name" value="WD40/YVTN_repeat-like_dom_sf"/>
</dbReference>
<keyword evidence="1" id="KW-0677">Repeat</keyword>
<dbReference type="SMART" id="SM00320">
    <property type="entry name" value="WD40"/>
    <property type="match status" value="6"/>
</dbReference>
<dbReference type="InterPro" id="IPR007111">
    <property type="entry name" value="NACHT_NTPase"/>
</dbReference>
<protein>
    <recommendedName>
        <fullName evidence="3">NACHT domain-containing protein</fullName>
    </recommendedName>
</protein>
<evidence type="ECO:0000256" key="2">
    <source>
        <dbReference type="SAM" id="MobiDB-lite"/>
    </source>
</evidence>
<dbReference type="Pfam" id="PF24883">
    <property type="entry name" value="NPHP3_N"/>
    <property type="match status" value="1"/>
</dbReference>
<evidence type="ECO:0000313" key="4">
    <source>
        <dbReference type="EMBL" id="KAJ5116655.1"/>
    </source>
</evidence>
<dbReference type="InterPro" id="IPR001680">
    <property type="entry name" value="WD40_rpt"/>
</dbReference>
<dbReference type="Gene3D" id="3.40.50.1820">
    <property type="entry name" value="alpha/beta hydrolase"/>
    <property type="match status" value="1"/>
</dbReference>
<evidence type="ECO:0000259" key="3">
    <source>
        <dbReference type="PROSITE" id="PS50837"/>
    </source>
</evidence>